<dbReference type="EMBL" id="BARS01005113">
    <property type="protein sequence ID" value="GAF68639.1"/>
    <property type="molecule type" value="Genomic_DNA"/>
</dbReference>
<comment type="caution">
    <text evidence="1">The sequence shown here is derived from an EMBL/GenBank/DDBJ whole genome shotgun (WGS) entry which is preliminary data.</text>
</comment>
<accession>X0RIH0</accession>
<name>X0RIH0_9ZZZZ</name>
<evidence type="ECO:0000313" key="1">
    <source>
        <dbReference type="EMBL" id="GAF68639.1"/>
    </source>
</evidence>
<sequence length="346" mass="37951">MRERNSVPSVVLVVLIVGSVTMFALPETVKASDGYLLPPYDDYGLDMDSPPDGYYDYLVVNASVNVTVPGSFTLISELWDGSISVLISMDYNFPTLSVGVHVVTVMFSGWDITILGVDGPYHVNFYLYNANFLDADSFDTGAYLASEFQPLPAQFSPPHSDHGVDTDVPPDSYFNALVVDVSIDVNESGLFAVSGSLLDLGMNVMATASDMSYLGLGMNAVSLDFCGASIYLSGYDGPYTVELMLMTYDEMGFPMWIDDDTYMTSAYSYTDFQHVTPATVWGHILDENGNPPMFGMVYAVNYSNAFLEYGFADSAGYYEVDVFEGDFYVLGDSEMQAEFEFVQVVG</sequence>
<reference evidence="1" key="1">
    <citation type="journal article" date="2014" name="Front. Microbiol.">
        <title>High frequency of phylogenetically diverse reductive dehalogenase-homologous genes in deep subseafloor sedimentary metagenomes.</title>
        <authorList>
            <person name="Kawai M."/>
            <person name="Futagami T."/>
            <person name="Toyoda A."/>
            <person name="Takaki Y."/>
            <person name="Nishi S."/>
            <person name="Hori S."/>
            <person name="Arai W."/>
            <person name="Tsubouchi T."/>
            <person name="Morono Y."/>
            <person name="Uchiyama I."/>
            <person name="Ito T."/>
            <person name="Fujiyama A."/>
            <person name="Inagaki F."/>
            <person name="Takami H."/>
        </authorList>
    </citation>
    <scope>NUCLEOTIDE SEQUENCE</scope>
    <source>
        <strain evidence="1">Expedition CK06-06</strain>
    </source>
</reference>
<proteinExistence type="predicted"/>
<dbReference type="AlphaFoldDB" id="X0RIH0"/>
<gene>
    <name evidence="1" type="ORF">S01H1_10010</name>
</gene>
<organism evidence="1">
    <name type="scientific">marine sediment metagenome</name>
    <dbReference type="NCBI Taxonomy" id="412755"/>
    <lineage>
        <taxon>unclassified sequences</taxon>
        <taxon>metagenomes</taxon>
        <taxon>ecological metagenomes</taxon>
    </lineage>
</organism>
<feature type="non-terminal residue" evidence="1">
    <location>
        <position position="346"/>
    </location>
</feature>
<protein>
    <submittedName>
        <fullName evidence="1">Uncharacterized protein</fullName>
    </submittedName>
</protein>